<dbReference type="RefSeq" id="WP_378257183.1">
    <property type="nucleotide sequence ID" value="NZ_JBHSIT010000005.1"/>
</dbReference>
<evidence type="ECO:0000313" key="6">
    <source>
        <dbReference type="Proteomes" id="UP001595872"/>
    </source>
</evidence>
<comment type="caution">
    <text evidence="5">The sequence shown here is derived from an EMBL/GenBank/DDBJ whole genome shotgun (WGS) entry which is preliminary data.</text>
</comment>
<sequence>MSGGAFRDLPDPAGGAGGRRDGADPRARVEVERRDGCTVARVEGEIDYRTAPGVRESLLQAVRDDRPRCMVVDLDRVDFFDSSGLGTLVAVWKAAQLQGGRLVIARATGRCRHVLKITGVDRRIPVVETLPEALAHATLPPPDPDSSAAEGPPEPVR</sequence>
<dbReference type="InterPro" id="IPR002645">
    <property type="entry name" value="STAS_dom"/>
</dbReference>
<evidence type="ECO:0000256" key="3">
    <source>
        <dbReference type="SAM" id="MobiDB-lite"/>
    </source>
</evidence>
<gene>
    <name evidence="5" type="ORF">ACFPCY_19780</name>
</gene>
<dbReference type="EMBL" id="JBHSIT010000005">
    <property type="protein sequence ID" value="MFC4909573.1"/>
    <property type="molecule type" value="Genomic_DNA"/>
</dbReference>
<evidence type="ECO:0000256" key="1">
    <source>
        <dbReference type="ARBA" id="ARBA00009013"/>
    </source>
</evidence>
<dbReference type="InterPro" id="IPR036513">
    <property type="entry name" value="STAS_dom_sf"/>
</dbReference>
<dbReference type="Pfam" id="PF01740">
    <property type="entry name" value="STAS"/>
    <property type="match status" value="1"/>
</dbReference>
<organism evidence="5 6">
    <name type="scientific">Actinomadura gamaensis</name>
    <dbReference type="NCBI Taxonomy" id="1763541"/>
    <lineage>
        <taxon>Bacteria</taxon>
        <taxon>Bacillati</taxon>
        <taxon>Actinomycetota</taxon>
        <taxon>Actinomycetes</taxon>
        <taxon>Streptosporangiales</taxon>
        <taxon>Thermomonosporaceae</taxon>
        <taxon>Actinomadura</taxon>
    </lineage>
</organism>
<dbReference type="NCBIfam" id="TIGR00377">
    <property type="entry name" value="ant_ant_sig"/>
    <property type="match status" value="1"/>
</dbReference>
<dbReference type="PANTHER" id="PTHR33495:SF2">
    <property type="entry name" value="ANTI-SIGMA FACTOR ANTAGONIST TM_1081-RELATED"/>
    <property type="match status" value="1"/>
</dbReference>
<evidence type="ECO:0000259" key="4">
    <source>
        <dbReference type="PROSITE" id="PS50801"/>
    </source>
</evidence>
<evidence type="ECO:0000256" key="2">
    <source>
        <dbReference type="RuleBase" id="RU003749"/>
    </source>
</evidence>
<dbReference type="Proteomes" id="UP001595872">
    <property type="component" value="Unassembled WGS sequence"/>
</dbReference>
<proteinExistence type="inferred from homology"/>
<feature type="domain" description="STAS" evidence="4">
    <location>
        <begin position="27"/>
        <end position="137"/>
    </location>
</feature>
<feature type="region of interest" description="Disordered" evidence="3">
    <location>
        <begin position="135"/>
        <end position="157"/>
    </location>
</feature>
<comment type="similarity">
    <text evidence="1 2">Belongs to the anti-sigma-factor antagonist family.</text>
</comment>
<protein>
    <recommendedName>
        <fullName evidence="2">Anti-sigma factor antagonist</fullName>
    </recommendedName>
</protein>
<feature type="region of interest" description="Disordered" evidence="3">
    <location>
        <begin position="1"/>
        <end position="30"/>
    </location>
</feature>
<keyword evidence="6" id="KW-1185">Reference proteome</keyword>
<dbReference type="CDD" id="cd07043">
    <property type="entry name" value="STAS_anti-anti-sigma_factors"/>
    <property type="match status" value="1"/>
</dbReference>
<dbReference type="InterPro" id="IPR003658">
    <property type="entry name" value="Anti-sigma_ant"/>
</dbReference>
<reference evidence="6" key="1">
    <citation type="journal article" date="2019" name="Int. J. Syst. Evol. Microbiol.">
        <title>The Global Catalogue of Microorganisms (GCM) 10K type strain sequencing project: providing services to taxonomists for standard genome sequencing and annotation.</title>
        <authorList>
            <consortium name="The Broad Institute Genomics Platform"/>
            <consortium name="The Broad Institute Genome Sequencing Center for Infectious Disease"/>
            <person name="Wu L."/>
            <person name="Ma J."/>
        </authorList>
    </citation>
    <scope>NUCLEOTIDE SEQUENCE [LARGE SCALE GENOMIC DNA]</scope>
    <source>
        <strain evidence="6">KLKA75</strain>
    </source>
</reference>
<dbReference type="Gene3D" id="3.30.750.24">
    <property type="entry name" value="STAS domain"/>
    <property type="match status" value="1"/>
</dbReference>
<accession>A0ABV9TZJ4</accession>
<dbReference type="PROSITE" id="PS50801">
    <property type="entry name" value="STAS"/>
    <property type="match status" value="1"/>
</dbReference>
<dbReference type="SUPFAM" id="SSF52091">
    <property type="entry name" value="SpoIIaa-like"/>
    <property type="match status" value="1"/>
</dbReference>
<evidence type="ECO:0000313" key="5">
    <source>
        <dbReference type="EMBL" id="MFC4909573.1"/>
    </source>
</evidence>
<dbReference type="PANTHER" id="PTHR33495">
    <property type="entry name" value="ANTI-SIGMA FACTOR ANTAGONIST TM_1081-RELATED-RELATED"/>
    <property type="match status" value="1"/>
</dbReference>
<name>A0ABV9TZJ4_9ACTN</name>
<feature type="compositionally biased region" description="Basic and acidic residues" evidence="3">
    <location>
        <begin position="18"/>
        <end position="30"/>
    </location>
</feature>